<organism evidence="3 4">
    <name type="scientific">Macrostomum lignano</name>
    <dbReference type="NCBI Taxonomy" id="282301"/>
    <lineage>
        <taxon>Eukaryota</taxon>
        <taxon>Metazoa</taxon>
        <taxon>Spiralia</taxon>
        <taxon>Lophotrochozoa</taxon>
        <taxon>Platyhelminthes</taxon>
        <taxon>Rhabditophora</taxon>
        <taxon>Macrostomorpha</taxon>
        <taxon>Macrostomida</taxon>
        <taxon>Macrostomidae</taxon>
        <taxon>Macrostomum</taxon>
    </lineage>
</organism>
<name>A0A267GWW2_9PLAT</name>
<feature type="region of interest" description="Disordered" evidence="1">
    <location>
        <begin position="285"/>
        <end position="362"/>
    </location>
</feature>
<feature type="compositionally biased region" description="Low complexity" evidence="1">
    <location>
        <begin position="150"/>
        <end position="164"/>
    </location>
</feature>
<protein>
    <submittedName>
        <fullName evidence="3">Uncharacterized protein</fullName>
    </submittedName>
</protein>
<dbReference type="Proteomes" id="UP000215902">
    <property type="component" value="Unassembled WGS sequence"/>
</dbReference>
<evidence type="ECO:0000313" key="2">
    <source>
        <dbReference type="EMBL" id="PAA79596.1"/>
    </source>
</evidence>
<proteinExistence type="predicted"/>
<dbReference type="EMBL" id="NIVC01000108">
    <property type="protein sequence ID" value="PAA90528.1"/>
    <property type="molecule type" value="Genomic_DNA"/>
</dbReference>
<sequence length="362" mass="40712">MIQAKLKSFRELKAEKANRLETWRLQLRLRLMDKESGHRSHLSYLERKKIVRQMDSVRSTTGYSPLSVPPLPADRALKDSQYFTSSQRVSERALRKWRVQEALLERDLRLTDLEVRKREEQQAALVRLLVDLGVIEESSQIDSLPKDSPRQQQQQRSPNQPPQQLAHQQKRQQVQRPLTAAASSGPLPPVAEEKRTASASTGQKPLDQQQSGPPQRRGVTFSADSKASEDLPDGAAPAAPLSSMPQWKRQLRYEAPPALGAQRESARVRLAVSKSALRRELQQMVDAHEKDPAKIAQAEAARREQSRLAMQQTVSHMRRMSMLPPEDHDPSRRSSVSALLLLDRDSSGDESDGADSAADKEA</sequence>
<evidence type="ECO:0000313" key="4">
    <source>
        <dbReference type="Proteomes" id="UP000215902"/>
    </source>
</evidence>
<keyword evidence="4" id="KW-1185">Reference proteome</keyword>
<feature type="compositionally biased region" description="Polar residues" evidence="1">
    <location>
        <begin position="197"/>
        <end position="213"/>
    </location>
</feature>
<dbReference type="AlphaFoldDB" id="A0A267GWW2"/>
<reference evidence="3 4" key="1">
    <citation type="submission" date="2017-06" db="EMBL/GenBank/DDBJ databases">
        <title>A platform for efficient transgenesis in Macrostomum lignano, a flatworm model organism for stem cell research.</title>
        <authorList>
            <person name="Berezikov E."/>
        </authorList>
    </citation>
    <scope>NUCLEOTIDE SEQUENCE [LARGE SCALE GENOMIC DNA]</scope>
    <source>
        <strain evidence="3">DV1</strain>
        <tissue evidence="3">Whole organism</tissue>
    </source>
</reference>
<dbReference type="EMBL" id="NIVC01000625">
    <property type="protein sequence ID" value="PAA79596.1"/>
    <property type="molecule type" value="Genomic_DNA"/>
</dbReference>
<evidence type="ECO:0000256" key="1">
    <source>
        <dbReference type="SAM" id="MobiDB-lite"/>
    </source>
</evidence>
<feature type="compositionally biased region" description="Polar residues" evidence="1">
    <location>
        <begin position="165"/>
        <end position="176"/>
    </location>
</feature>
<accession>A0A267GWW2</accession>
<comment type="caution">
    <text evidence="3">The sequence shown here is derived from an EMBL/GenBank/DDBJ whole genome shotgun (WGS) entry which is preliminary data.</text>
</comment>
<evidence type="ECO:0000313" key="3">
    <source>
        <dbReference type="EMBL" id="PAA90528.1"/>
    </source>
</evidence>
<feature type="region of interest" description="Disordered" evidence="1">
    <location>
        <begin position="139"/>
        <end position="249"/>
    </location>
</feature>
<dbReference type="OrthoDB" id="6112685at2759"/>
<gene>
    <name evidence="3" type="ORF">BOX15_Mlig014750g1</name>
    <name evidence="2" type="ORF">BOX15_Mlig014750g3</name>
</gene>